<organism evidence="2 3">
    <name type="scientific">Anisodus tanguticus</name>
    <dbReference type="NCBI Taxonomy" id="243964"/>
    <lineage>
        <taxon>Eukaryota</taxon>
        <taxon>Viridiplantae</taxon>
        <taxon>Streptophyta</taxon>
        <taxon>Embryophyta</taxon>
        <taxon>Tracheophyta</taxon>
        <taxon>Spermatophyta</taxon>
        <taxon>Magnoliopsida</taxon>
        <taxon>eudicotyledons</taxon>
        <taxon>Gunneridae</taxon>
        <taxon>Pentapetalae</taxon>
        <taxon>asterids</taxon>
        <taxon>lamiids</taxon>
        <taxon>Solanales</taxon>
        <taxon>Solanaceae</taxon>
        <taxon>Solanoideae</taxon>
        <taxon>Hyoscyameae</taxon>
        <taxon>Anisodus</taxon>
    </lineage>
</organism>
<evidence type="ECO:0000313" key="2">
    <source>
        <dbReference type="EMBL" id="KAK4341189.1"/>
    </source>
</evidence>
<feature type="compositionally biased region" description="Basic and acidic residues" evidence="1">
    <location>
        <begin position="61"/>
        <end position="74"/>
    </location>
</feature>
<dbReference type="EMBL" id="JAVYJV010000022">
    <property type="protein sequence ID" value="KAK4341189.1"/>
    <property type="molecule type" value="Genomic_DNA"/>
</dbReference>
<sequence>MLASFLVLTKGDSGKKTNQKNTKFSARVFIPFDVSLGNEQQRAKEKEVGHTNVNNSGPLKDGNDQNASDKKRGVHCDDTAYTECEQDIMMNSSSEDFASLRSNDEIIRVTRDQ</sequence>
<feature type="region of interest" description="Disordered" evidence="1">
    <location>
        <begin position="40"/>
        <end position="74"/>
    </location>
</feature>
<dbReference type="AlphaFoldDB" id="A0AAE1QWA7"/>
<comment type="caution">
    <text evidence="2">The sequence shown here is derived from an EMBL/GenBank/DDBJ whole genome shotgun (WGS) entry which is preliminary data.</text>
</comment>
<reference evidence="2" key="1">
    <citation type="submission" date="2023-12" db="EMBL/GenBank/DDBJ databases">
        <title>Genome assembly of Anisodus tanguticus.</title>
        <authorList>
            <person name="Wang Y.-J."/>
        </authorList>
    </citation>
    <scope>NUCLEOTIDE SEQUENCE</scope>
    <source>
        <strain evidence="2">KB-2021</strain>
        <tissue evidence="2">Leaf</tissue>
    </source>
</reference>
<proteinExistence type="predicted"/>
<evidence type="ECO:0000256" key="1">
    <source>
        <dbReference type="SAM" id="MobiDB-lite"/>
    </source>
</evidence>
<keyword evidence="3" id="KW-1185">Reference proteome</keyword>
<evidence type="ECO:0000313" key="3">
    <source>
        <dbReference type="Proteomes" id="UP001291623"/>
    </source>
</evidence>
<dbReference type="Proteomes" id="UP001291623">
    <property type="component" value="Unassembled WGS sequence"/>
</dbReference>
<gene>
    <name evidence="2" type="ORF">RND71_039690</name>
</gene>
<protein>
    <submittedName>
        <fullName evidence="2">Uncharacterized protein</fullName>
    </submittedName>
</protein>
<name>A0AAE1QWA7_9SOLA</name>
<accession>A0AAE1QWA7</accession>